<sequence length="163" mass="17798">MRKYRLLDKSGGCSYHKLQANEKQRQAGTVQHPGTNEGHGCVLSGIRVALRQARGQSQPGRPLHHRNLLSKSQLGRAAEWRSLANFPRGLQRPRRGHRARLRPDSVLLVGPAEPARGATGPPDAVRHHAVVPGRGRARVGPAALPAGLRKQVQCLKEGETHTQ</sequence>
<dbReference type="EMBL" id="HBUE01137688">
    <property type="protein sequence ID" value="CAG6499330.1"/>
    <property type="molecule type" value="Transcribed_RNA"/>
</dbReference>
<evidence type="ECO:0000256" key="1">
    <source>
        <dbReference type="SAM" id="MobiDB-lite"/>
    </source>
</evidence>
<reference evidence="2" key="1">
    <citation type="submission" date="2021-05" db="EMBL/GenBank/DDBJ databases">
        <authorList>
            <person name="Alioto T."/>
            <person name="Alioto T."/>
            <person name="Gomez Garrido J."/>
        </authorList>
    </citation>
    <scope>NUCLEOTIDE SEQUENCE</scope>
</reference>
<proteinExistence type="predicted"/>
<feature type="compositionally biased region" description="Basic residues" evidence="1">
    <location>
        <begin position="91"/>
        <end position="100"/>
    </location>
</feature>
<dbReference type="AlphaFoldDB" id="A0A8D8CY46"/>
<name>A0A8D8CY46_CULPI</name>
<evidence type="ECO:0000313" key="2">
    <source>
        <dbReference type="EMBL" id="CAG6499330.1"/>
    </source>
</evidence>
<organism evidence="2">
    <name type="scientific">Culex pipiens</name>
    <name type="common">House mosquito</name>
    <dbReference type="NCBI Taxonomy" id="7175"/>
    <lineage>
        <taxon>Eukaryota</taxon>
        <taxon>Metazoa</taxon>
        <taxon>Ecdysozoa</taxon>
        <taxon>Arthropoda</taxon>
        <taxon>Hexapoda</taxon>
        <taxon>Insecta</taxon>
        <taxon>Pterygota</taxon>
        <taxon>Neoptera</taxon>
        <taxon>Endopterygota</taxon>
        <taxon>Diptera</taxon>
        <taxon>Nematocera</taxon>
        <taxon>Culicoidea</taxon>
        <taxon>Culicidae</taxon>
        <taxon>Culicinae</taxon>
        <taxon>Culicini</taxon>
        <taxon>Culex</taxon>
        <taxon>Culex</taxon>
    </lineage>
</organism>
<accession>A0A8D8CY46</accession>
<protein>
    <submittedName>
        <fullName evidence="2">(northern house mosquito) hypothetical protein</fullName>
    </submittedName>
</protein>
<feature type="region of interest" description="Disordered" evidence="1">
    <location>
        <begin position="84"/>
        <end position="125"/>
    </location>
</feature>